<dbReference type="CDD" id="cd16456">
    <property type="entry name" value="RING-H2_APC11"/>
    <property type="match status" value="1"/>
</dbReference>
<evidence type="ECO:0000313" key="7">
    <source>
        <dbReference type="EMBL" id="KAK7679075.1"/>
    </source>
</evidence>
<dbReference type="InterPro" id="IPR045864">
    <property type="entry name" value="aa-tRNA-synth_II/BPL/LPL"/>
</dbReference>
<accession>A0AAW0FQR9</accession>
<evidence type="ECO:0000256" key="4">
    <source>
        <dbReference type="PROSITE-ProRule" id="PRU00175"/>
    </source>
</evidence>
<evidence type="ECO:0000259" key="5">
    <source>
        <dbReference type="PROSITE" id="PS50089"/>
    </source>
</evidence>
<dbReference type="GO" id="GO:0031145">
    <property type="term" value="P:anaphase-promoting complex-dependent catabolic process"/>
    <property type="evidence" value="ECO:0007669"/>
    <property type="project" value="InterPro"/>
</dbReference>
<dbReference type="SUPFAM" id="SSF55681">
    <property type="entry name" value="Class II aaRS and biotin synthetases"/>
    <property type="match status" value="1"/>
</dbReference>
<dbReference type="GO" id="GO:0061630">
    <property type="term" value="F:ubiquitin protein ligase activity"/>
    <property type="evidence" value="ECO:0007669"/>
    <property type="project" value="InterPro"/>
</dbReference>
<gene>
    <name evidence="7" type="ORF">QCA50_017834</name>
</gene>
<dbReference type="InterPro" id="IPR001841">
    <property type="entry name" value="Znf_RING"/>
</dbReference>
<proteinExistence type="predicted"/>
<keyword evidence="3" id="KW-0131">Cell cycle</keyword>
<keyword evidence="8" id="KW-1185">Reference proteome</keyword>
<keyword evidence="4" id="KW-0863">Zinc-finger</keyword>
<dbReference type="Gene3D" id="3.30.40.10">
    <property type="entry name" value="Zinc/RING finger domain, C3HC4 (zinc finger)"/>
    <property type="match status" value="1"/>
</dbReference>
<dbReference type="GO" id="GO:0097602">
    <property type="term" value="F:cullin family protein binding"/>
    <property type="evidence" value="ECO:0007669"/>
    <property type="project" value="InterPro"/>
</dbReference>
<dbReference type="EMBL" id="JASBNA010000063">
    <property type="protein sequence ID" value="KAK7679075.1"/>
    <property type="molecule type" value="Genomic_DNA"/>
</dbReference>
<dbReference type="GO" id="GO:0005680">
    <property type="term" value="C:anaphase-promoting complex"/>
    <property type="evidence" value="ECO:0007669"/>
    <property type="project" value="InterPro"/>
</dbReference>
<feature type="domain" description="RING-type" evidence="5">
    <location>
        <begin position="368"/>
        <end position="412"/>
    </location>
</feature>
<evidence type="ECO:0000259" key="6">
    <source>
        <dbReference type="PROSITE" id="PS51733"/>
    </source>
</evidence>
<dbReference type="Gene3D" id="3.30.930.10">
    <property type="entry name" value="Bira Bifunctional Protein, Domain 2"/>
    <property type="match status" value="1"/>
</dbReference>
<dbReference type="PANTHER" id="PTHR12835:SF5">
    <property type="entry name" value="BIOTIN--PROTEIN LIGASE"/>
    <property type="match status" value="1"/>
</dbReference>
<dbReference type="GO" id="GO:0005737">
    <property type="term" value="C:cytoplasm"/>
    <property type="evidence" value="ECO:0007669"/>
    <property type="project" value="TreeGrafter"/>
</dbReference>
<keyword evidence="4" id="KW-0862">Zinc</keyword>
<dbReference type="SUPFAM" id="SSF57850">
    <property type="entry name" value="RING/U-box"/>
    <property type="match status" value="1"/>
</dbReference>
<reference evidence="7 8" key="1">
    <citation type="submission" date="2022-09" db="EMBL/GenBank/DDBJ databases">
        <authorList>
            <person name="Palmer J.M."/>
        </authorList>
    </citation>
    <scope>NUCLEOTIDE SEQUENCE [LARGE SCALE GENOMIC DNA]</scope>
    <source>
        <strain evidence="7 8">DSM 7382</strain>
    </source>
</reference>
<dbReference type="GO" id="GO:0008270">
    <property type="term" value="F:zinc ion binding"/>
    <property type="evidence" value="ECO:0007669"/>
    <property type="project" value="UniProtKB-KW"/>
</dbReference>
<keyword evidence="4" id="KW-0479">Metal-binding</keyword>
<dbReference type="Proteomes" id="UP001385951">
    <property type="component" value="Unassembled WGS sequence"/>
</dbReference>
<evidence type="ECO:0000256" key="2">
    <source>
        <dbReference type="ARBA" id="ARBA00022618"/>
    </source>
</evidence>
<dbReference type="PROSITE" id="PS51733">
    <property type="entry name" value="BPL_LPL_CATALYTIC"/>
    <property type="match status" value="1"/>
</dbReference>
<protein>
    <recommendedName>
        <fullName evidence="1">Anaphase-promoting complex subunit 11</fullName>
    </recommendedName>
</protein>
<dbReference type="GO" id="GO:0004077">
    <property type="term" value="F:biotin--[biotin carboxyl-carrier protein] ligase activity"/>
    <property type="evidence" value="ECO:0007669"/>
    <property type="project" value="TreeGrafter"/>
</dbReference>
<organism evidence="7 8">
    <name type="scientific">Cerrena zonata</name>
    <dbReference type="NCBI Taxonomy" id="2478898"/>
    <lineage>
        <taxon>Eukaryota</taxon>
        <taxon>Fungi</taxon>
        <taxon>Dikarya</taxon>
        <taxon>Basidiomycota</taxon>
        <taxon>Agaricomycotina</taxon>
        <taxon>Agaricomycetes</taxon>
        <taxon>Polyporales</taxon>
        <taxon>Cerrenaceae</taxon>
        <taxon>Cerrena</taxon>
    </lineage>
</organism>
<dbReference type="InterPro" id="IPR013083">
    <property type="entry name" value="Znf_RING/FYVE/PHD"/>
</dbReference>
<feature type="domain" description="BPL/LPL catalytic" evidence="6">
    <location>
        <begin position="42"/>
        <end position="266"/>
    </location>
</feature>
<dbReference type="GO" id="GO:0051301">
    <property type="term" value="P:cell division"/>
    <property type="evidence" value="ECO:0007669"/>
    <property type="project" value="UniProtKB-KW"/>
</dbReference>
<dbReference type="PANTHER" id="PTHR12835">
    <property type="entry name" value="BIOTIN PROTEIN LIGASE"/>
    <property type="match status" value="1"/>
</dbReference>
<comment type="caution">
    <text evidence="7">The sequence shown here is derived from an EMBL/GenBank/DDBJ whole genome shotgun (WGS) entry which is preliminary data.</text>
</comment>
<dbReference type="PROSITE" id="PS50089">
    <property type="entry name" value="ZF_RING_2"/>
    <property type="match status" value="1"/>
</dbReference>
<dbReference type="AlphaFoldDB" id="A0AAW0FQR9"/>
<evidence type="ECO:0000256" key="3">
    <source>
        <dbReference type="ARBA" id="ARBA00022776"/>
    </source>
</evidence>
<keyword evidence="2" id="KW-0132">Cell division</keyword>
<name>A0AAW0FQR9_9APHY</name>
<dbReference type="InterPro" id="IPR024991">
    <property type="entry name" value="RING-H2_APC11"/>
</dbReference>
<evidence type="ECO:0000313" key="8">
    <source>
        <dbReference type="Proteomes" id="UP001385951"/>
    </source>
</evidence>
<keyword evidence="3" id="KW-0498">Mitosis</keyword>
<sequence>MDEEESDVTNIQVCSELPDNKLTPYFNMKDYYNHLEELFKSEPIGDFGSYLGYGEVVTSTNALLESNPQLLRHLPNGFTFTATTQVAGRGRGGNVWINPKGVMASSVLFKMPSGSSIVTLQYLCGLAMIEAILSYGSDKPGEGIGYEDMPIKLKWPNDIYALKTEFYKDINDKNIFNETVEGDDQKYAKISGALVNSQYLDKTFHLVWGCGVNVSNFAPTTSLNMVLNRLNELRQEKHLEPLPPYQHEKLLAKLMFILDKFYNVFLKSGLAPFLPLYYKRWFHSEQKVKVDVEGSGRNLRTCVIKGITSDYGLLIAQDTNTGERLELQPDEWHAVSTWHWKLTKDGEEETGYVDELCGICRVAFDGTCPNCKYPGEECPLVLGGGCSHNFHLHCILKWLEQDTSKGLCPMCRQVFTPSNEKAPAFMELQSLIDGHRVMRERIQTEGEPDFEVLDDQAEMES</sequence>
<dbReference type="Pfam" id="PF12861">
    <property type="entry name" value="zf-ANAPC11"/>
    <property type="match status" value="1"/>
</dbReference>
<dbReference type="Pfam" id="PF03099">
    <property type="entry name" value="BPL_LplA_LipB"/>
    <property type="match status" value="1"/>
</dbReference>
<evidence type="ECO:0000256" key="1">
    <source>
        <dbReference type="ARBA" id="ARBA00013928"/>
    </source>
</evidence>
<dbReference type="InterPro" id="IPR004143">
    <property type="entry name" value="BPL_LPL_catalytic"/>
</dbReference>